<sequence>MPGNLFLPLPRGRDGFLVHSIVLHRFLGVALGSKEIGGFLTMSSCELFMGHDPDCLA</sequence>
<evidence type="ECO:0000313" key="1">
    <source>
        <dbReference type="EMBL" id="KAF2555580.1"/>
    </source>
</evidence>
<reference evidence="1" key="1">
    <citation type="submission" date="2019-12" db="EMBL/GenBank/DDBJ databases">
        <title>Genome sequencing and annotation of Brassica cretica.</title>
        <authorList>
            <person name="Studholme D.J."/>
            <person name="Sarris P.F."/>
        </authorList>
    </citation>
    <scope>NUCLEOTIDE SEQUENCE</scope>
    <source>
        <strain evidence="1">PFS-001/15</strain>
        <tissue evidence="1">Leaf</tissue>
    </source>
</reference>
<evidence type="ECO:0000313" key="2">
    <source>
        <dbReference type="Proteomes" id="UP000712281"/>
    </source>
</evidence>
<dbReference type="EMBL" id="QGKW02001940">
    <property type="protein sequence ID" value="KAF2555580.1"/>
    <property type="molecule type" value="Genomic_DNA"/>
</dbReference>
<dbReference type="Proteomes" id="UP000712281">
    <property type="component" value="Unassembled WGS sequence"/>
</dbReference>
<name>A0A8S9HET2_BRACR</name>
<accession>A0A8S9HET2</accession>
<organism evidence="1 2">
    <name type="scientific">Brassica cretica</name>
    <name type="common">Mustard</name>
    <dbReference type="NCBI Taxonomy" id="69181"/>
    <lineage>
        <taxon>Eukaryota</taxon>
        <taxon>Viridiplantae</taxon>
        <taxon>Streptophyta</taxon>
        <taxon>Embryophyta</taxon>
        <taxon>Tracheophyta</taxon>
        <taxon>Spermatophyta</taxon>
        <taxon>Magnoliopsida</taxon>
        <taxon>eudicotyledons</taxon>
        <taxon>Gunneridae</taxon>
        <taxon>Pentapetalae</taxon>
        <taxon>rosids</taxon>
        <taxon>malvids</taxon>
        <taxon>Brassicales</taxon>
        <taxon>Brassicaceae</taxon>
        <taxon>Brassiceae</taxon>
        <taxon>Brassica</taxon>
    </lineage>
</organism>
<comment type="caution">
    <text evidence="1">The sequence shown here is derived from an EMBL/GenBank/DDBJ whole genome shotgun (WGS) entry which is preliminary data.</text>
</comment>
<proteinExistence type="predicted"/>
<gene>
    <name evidence="1" type="ORF">F2Q68_00016105</name>
</gene>
<dbReference type="AlphaFoldDB" id="A0A8S9HET2"/>
<protein>
    <submittedName>
        <fullName evidence="1">Uncharacterized protein</fullName>
    </submittedName>
</protein>